<keyword evidence="3" id="KW-1185">Reference proteome</keyword>
<evidence type="ECO:0000313" key="1">
    <source>
        <dbReference type="EMBL" id="CAI3981206.1"/>
    </source>
</evidence>
<dbReference type="Proteomes" id="UP001152797">
    <property type="component" value="Unassembled WGS sequence"/>
</dbReference>
<dbReference type="AlphaFoldDB" id="A0A9P1BZN7"/>
<comment type="caution">
    <text evidence="1">The sequence shown here is derived from an EMBL/GenBank/DDBJ whole genome shotgun (WGS) entry which is preliminary data.</text>
</comment>
<organism evidence="1">
    <name type="scientific">Cladocopium goreaui</name>
    <dbReference type="NCBI Taxonomy" id="2562237"/>
    <lineage>
        <taxon>Eukaryota</taxon>
        <taxon>Sar</taxon>
        <taxon>Alveolata</taxon>
        <taxon>Dinophyceae</taxon>
        <taxon>Suessiales</taxon>
        <taxon>Symbiodiniaceae</taxon>
        <taxon>Cladocopium</taxon>
    </lineage>
</organism>
<reference evidence="1" key="1">
    <citation type="submission" date="2022-10" db="EMBL/GenBank/DDBJ databases">
        <authorList>
            <person name="Chen Y."/>
            <person name="Dougan E. K."/>
            <person name="Chan C."/>
            <person name="Rhodes N."/>
            <person name="Thang M."/>
        </authorList>
    </citation>
    <scope>NUCLEOTIDE SEQUENCE</scope>
</reference>
<evidence type="ECO:0000313" key="3">
    <source>
        <dbReference type="Proteomes" id="UP001152797"/>
    </source>
</evidence>
<accession>A0A9P1BZN7</accession>
<gene>
    <name evidence="1" type="ORF">C1SCF055_LOCUS9019</name>
</gene>
<dbReference type="EMBL" id="CAMXCT010000617">
    <property type="protein sequence ID" value="CAI3981206.1"/>
    <property type="molecule type" value="Genomic_DNA"/>
</dbReference>
<name>A0A9P1BZN7_9DINO</name>
<reference evidence="2 3" key="2">
    <citation type="submission" date="2024-05" db="EMBL/GenBank/DDBJ databases">
        <authorList>
            <person name="Chen Y."/>
            <person name="Shah S."/>
            <person name="Dougan E. K."/>
            <person name="Thang M."/>
            <person name="Chan C."/>
        </authorList>
    </citation>
    <scope>NUCLEOTIDE SEQUENCE [LARGE SCALE GENOMIC DNA]</scope>
</reference>
<evidence type="ECO:0000313" key="2">
    <source>
        <dbReference type="EMBL" id="CAL4768518.1"/>
    </source>
</evidence>
<protein>
    <submittedName>
        <fullName evidence="1">Uncharacterized protein</fullName>
    </submittedName>
</protein>
<proteinExistence type="predicted"/>
<sequence length="164" mass="18146">MGDQDSLAAICRASFPESRSWRWKLWSPNDSVWYERIRELWEDWPLSGSNVSLVAEPYGARCRSAIRTSLTWLPAVDAACLVSGAGLGRLRSGLWHRQLPGAALLLGRATSVTLSWFSGLVRFILAFDLTLGLAAALCSCPLSWCLNPLRWHYTLAGDLVVGHC</sequence>
<dbReference type="EMBL" id="CAMXCT020000617">
    <property type="protein sequence ID" value="CAL1134581.1"/>
    <property type="molecule type" value="Genomic_DNA"/>
</dbReference>
<dbReference type="EMBL" id="CAMXCT030000617">
    <property type="protein sequence ID" value="CAL4768518.1"/>
    <property type="molecule type" value="Genomic_DNA"/>
</dbReference>